<evidence type="ECO:0000256" key="3">
    <source>
        <dbReference type="ARBA" id="ARBA00023295"/>
    </source>
</evidence>
<dbReference type="GO" id="GO:0006080">
    <property type="term" value="P:substituted mannan metabolic process"/>
    <property type="evidence" value="ECO:0007669"/>
    <property type="project" value="InterPro"/>
</dbReference>
<gene>
    <name evidence="6" type="ORF">ET33_12130</name>
</gene>
<feature type="domain" description="GH26" evidence="5">
    <location>
        <begin position="193"/>
        <end position="486"/>
    </location>
</feature>
<dbReference type="GO" id="GO:0016985">
    <property type="term" value="F:mannan endo-1,4-beta-mannosidase activity"/>
    <property type="evidence" value="ECO:0007669"/>
    <property type="project" value="InterPro"/>
</dbReference>
<keyword evidence="7" id="KW-1185">Reference proteome</keyword>
<keyword evidence="3 4" id="KW-0326">Glycosidase</keyword>
<dbReference type="AlphaFoldDB" id="A0A081NZB0"/>
<dbReference type="eggNOG" id="COG4124">
    <property type="taxonomic scope" value="Bacteria"/>
</dbReference>
<reference evidence="6 7" key="1">
    <citation type="submission" date="2014-06" db="EMBL/GenBank/DDBJ databases">
        <title>Draft genome sequence of Paenibacillus sp. MSt1.</title>
        <authorList>
            <person name="Aw Y.K."/>
            <person name="Ong K.S."/>
            <person name="Gan H.M."/>
            <person name="Lee S.M."/>
        </authorList>
    </citation>
    <scope>NUCLEOTIDE SEQUENCE [LARGE SCALE GENOMIC DNA]</scope>
    <source>
        <strain evidence="6 7">MSt1</strain>
    </source>
</reference>
<dbReference type="PANTHER" id="PTHR40079:SF4">
    <property type="entry name" value="GH26 DOMAIN-CONTAINING PROTEIN-RELATED"/>
    <property type="match status" value="1"/>
</dbReference>
<evidence type="ECO:0000256" key="1">
    <source>
        <dbReference type="ARBA" id="ARBA00007754"/>
    </source>
</evidence>
<dbReference type="InterPro" id="IPR000805">
    <property type="entry name" value="Glyco_hydro_26"/>
</dbReference>
<dbReference type="RefSeq" id="WP_036687215.1">
    <property type="nucleotide sequence ID" value="NZ_JNVM01000019.1"/>
</dbReference>
<evidence type="ECO:0000256" key="4">
    <source>
        <dbReference type="PROSITE-ProRule" id="PRU01100"/>
    </source>
</evidence>
<dbReference type="Gene3D" id="3.20.20.80">
    <property type="entry name" value="Glycosidases"/>
    <property type="match status" value="1"/>
</dbReference>
<dbReference type="EMBL" id="JNVM01000019">
    <property type="protein sequence ID" value="KEQ23783.1"/>
    <property type="molecule type" value="Genomic_DNA"/>
</dbReference>
<dbReference type="Pfam" id="PF02156">
    <property type="entry name" value="Glyco_hydro_26"/>
    <property type="match status" value="1"/>
</dbReference>
<dbReference type="InterPro" id="IPR022790">
    <property type="entry name" value="GH26_dom"/>
</dbReference>
<comment type="caution">
    <text evidence="6">The sequence shown here is derived from an EMBL/GenBank/DDBJ whole genome shotgun (WGS) entry which is preliminary data.</text>
</comment>
<protein>
    <submittedName>
        <fullName evidence="6">Endoglucanase</fullName>
    </submittedName>
</protein>
<feature type="active site" description="Nucleophile" evidence="4">
    <location>
        <position position="426"/>
    </location>
</feature>
<keyword evidence="2 4" id="KW-0378">Hydrolase</keyword>
<dbReference type="SUPFAM" id="SSF51445">
    <property type="entry name" value="(Trans)glycosidases"/>
    <property type="match status" value="1"/>
</dbReference>
<proteinExistence type="inferred from homology"/>
<evidence type="ECO:0000256" key="2">
    <source>
        <dbReference type="ARBA" id="ARBA00022801"/>
    </source>
</evidence>
<accession>A0A081NZB0</accession>
<organism evidence="6 7">
    <name type="scientific">Paenibacillus tyrfis</name>
    <dbReference type="NCBI Taxonomy" id="1501230"/>
    <lineage>
        <taxon>Bacteria</taxon>
        <taxon>Bacillati</taxon>
        <taxon>Bacillota</taxon>
        <taxon>Bacilli</taxon>
        <taxon>Bacillales</taxon>
        <taxon>Paenibacillaceae</taxon>
        <taxon>Paenibacillus</taxon>
    </lineage>
</organism>
<evidence type="ECO:0000259" key="5">
    <source>
        <dbReference type="PROSITE" id="PS51764"/>
    </source>
</evidence>
<dbReference type="OrthoDB" id="9803686at2"/>
<dbReference type="PANTHER" id="PTHR40079">
    <property type="entry name" value="MANNAN ENDO-1,4-BETA-MANNOSIDASE E-RELATED"/>
    <property type="match status" value="1"/>
</dbReference>
<feature type="active site" description="Proton donor" evidence="4">
    <location>
        <position position="313"/>
    </location>
</feature>
<evidence type="ECO:0000313" key="6">
    <source>
        <dbReference type="EMBL" id="KEQ23783.1"/>
    </source>
</evidence>
<sequence length="494" mass="57684">MKLKNTYLISGVVLAALLGVFIARSMISEPMATYTDLPYGYEMSYPKQMKVDRSWPGVRTRLCDETTQIDVYYDNFNGTISDAATYIGYGNRFIENTKDHRVTKNETKTVGGLSVHMLKWERDKLKHVENDKPYYASAEIVKNDKEVYTIAIKSARPIMNDEEIVNSFRVIPPQGDKPELGTVTKKAPLKTNQETAEAYRKLFMTDGLKWGIYERSAPGKMDLLHALEQKLDYKFGLMILYKSLSTGFPADDLKNAYDDNRLVQLTLQTMRFGEQNPSVMYDILNGKYDEFFTKYAQDIKAFGHPLLFRLNNEMNGDWVPYSAYHNSKDPELYTEVWKYIYRTFRSQGVDNVLWVWNPNHSSKPEFQWNHPLLYYPGDDYVDVVGLTAYNTGTYYPGEQWSTFDELYSPLYAQYSKWFEQPLMITEFASSSVGGDKAQWVDHMFKDIKKYPKLKAAIWWSHTDFDPDDRPARKYKLDETPEVVERFRQHLQEYK</sequence>
<dbReference type="Proteomes" id="UP000028123">
    <property type="component" value="Unassembled WGS sequence"/>
</dbReference>
<evidence type="ECO:0000313" key="7">
    <source>
        <dbReference type="Proteomes" id="UP000028123"/>
    </source>
</evidence>
<comment type="similarity">
    <text evidence="1 4">Belongs to the glycosyl hydrolase 26 family.</text>
</comment>
<name>A0A081NZB0_9BACL</name>
<dbReference type="PROSITE" id="PS51764">
    <property type="entry name" value="GH26"/>
    <property type="match status" value="1"/>
</dbReference>
<dbReference type="InterPro" id="IPR017853">
    <property type="entry name" value="GH"/>
</dbReference>